<feature type="compositionally biased region" description="Basic residues" evidence="6">
    <location>
        <begin position="1066"/>
        <end position="1075"/>
    </location>
</feature>
<dbReference type="SUPFAM" id="SSF57667">
    <property type="entry name" value="beta-beta-alpha zinc fingers"/>
    <property type="match status" value="1"/>
</dbReference>
<feature type="region of interest" description="Disordered" evidence="6">
    <location>
        <begin position="760"/>
        <end position="805"/>
    </location>
</feature>
<dbReference type="InterPro" id="IPR011011">
    <property type="entry name" value="Znf_FYVE_PHD"/>
</dbReference>
<keyword evidence="2" id="KW-0677">Repeat</keyword>
<dbReference type="SUPFAM" id="SSF57903">
    <property type="entry name" value="FYVE/PHD zinc finger"/>
    <property type="match status" value="1"/>
</dbReference>
<accession>A0A2S2PG42</accession>
<dbReference type="PROSITE" id="PS01359">
    <property type="entry name" value="ZF_PHD_1"/>
    <property type="match status" value="1"/>
</dbReference>
<dbReference type="SMART" id="SM00249">
    <property type="entry name" value="PHD"/>
    <property type="match status" value="1"/>
</dbReference>
<feature type="compositionally biased region" description="Basic and acidic residues" evidence="6">
    <location>
        <begin position="781"/>
        <end position="795"/>
    </location>
</feature>
<evidence type="ECO:0000256" key="1">
    <source>
        <dbReference type="ARBA" id="ARBA00022723"/>
    </source>
</evidence>
<dbReference type="InterPro" id="IPR019786">
    <property type="entry name" value="Zinc_finger_PHD-type_CS"/>
</dbReference>
<feature type="compositionally biased region" description="Low complexity" evidence="6">
    <location>
        <begin position="760"/>
        <end position="780"/>
    </location>
</feature>
<feature type="compositionally biased region" description="Basic residues" evidence="6">
    <location>
        <begin position="1106"/>
        <end position="1115"/>
    </location>
</feature>
<feature type="compositionally biased region" description="Basic residues" evidence="6">
    <location>
        <begin position="796"/>
        <end position="805"/>
    </location>
</feature>
<feature type="domain" description="PHD-type" evidence="7">
    <location>
        <begin position="1181"/>
        <end position="1230"/>
    </location>
</feature>
<dbReference type="InterPro" id="IPR013087">
    <property type="entry name" value="Znf_C2H2_type"/>
</dbReference>
<feature type="region of interest" description="Disordered" evidence="6">
    <location>
        <begin position="997"/>
        <end position="1018"/>
    </location>
</feature>
<evidence type="ECO:0000256" key="2">
    <source>
        <dbReference type="ARBA" id="ARBA00022737"/>
    </source>
</evidence>
<dbReference type="Gene3D" id="3.30.160.60">
    <property type="entry name" value="Classic Zinc Finger"/>
    <property type="match status" value="1"/>
</dbReference>
<evidence type="ECO:0000256" key="6">
    <source>
        <dbReference type="SAM" id="MobiDB-lite"/>
    </source>
</evidence>
<dbReference type="Gene3D" id="3.30.40.10">
    <property type="entry name" value="Zinc/RING finger domain, C3HC4 (zinc finger)"/>
    <property type="match status" value="1"/>
</dbReference>
<dbReference type="AlphaFoldDB" id="A0A2S2PG42"/>
<dbReference type="InterPro" id="IPR001965">
    <property type="entry name" value="Znf_PHD"/>
</dbReference>
<evidence type="ECO:0000259" key="7">
    <source>
        <dbReference type="PROSITE" id="PS50016"/>
    </source>
</evidence>
<evidence type="ECO:0000256" key="5">
    <source>
        <dbReference type="PROSITE-ProRule" id="PRU00042"/>
    </source>
</evidence>
<keyword evidence="1" id="KW-0479">Metal-binding</keyword>
<dbReference type="PROSITE" id="PS50157">
    <property type="entry name" value="ZINC_FINGER_C2H2_2"/>
    <property type="match status" value="2"/>
</dbReference>
<keyword evidence="4" id="KW-0862">Zinc</keyword>
<dbReference type="SMART" id="SM00355">
    <property type="entry name" value="ZnF_C2H2"/>
    <property type="match status" value="9"/>
</dbReference>
<name>A0A2S2PG42_SCHGA</name>
<feature type="region of interest" description="Disordered" evidence="6">
    <location>
        <begin position="646"/>
        <end position="679"/>
    </location>
</feature>
<feature type="region of interest" description="Disordered" evidence="6">
    <location>
        <begin position="1052"/>
        <end position="1133"/>
    </location>
</feature>
<dbReference type="InterPro" id="IPR013083">
    <property type="entry name" value="Znf_RING/FYVE/PHD"/>
</dbReference>
<evidence type="ECO:0000256" key="3">
    <source>
        <dbReference type="ARBA" id="ARBA00022771"/>
    </source>
</evidence>
<dbReference type="EMBL" id="GGMR01015768">
    <property type="protein sequence ID" value="MBY28387.1"/>
    <property type="molecule type" value="Transcribed_RNA"/>
</dbReference>
<feature type="domain" description="C2H2-type" evidence="8">
    <location>
        <begin position="582"/>
        <end position="609"/>
    </location>
</feature>
<evidence type="ECO:0000259" key="8">
    <source>
        <dbReference type="PROSITE" id="PS50157"/>
    </source>
</evidence>
<evidence type="ECO:0000256" key="4">
    <source>
        <dbReference type="ARBA" id="ARBA00022833"/>
    </source>
</evidence>
<feature type="domain" description="C2H2-type" evidence="8">
    <location>
        <begin position="610"/>
        <end position="632"/>
    </location>
</feature>
<dbReference type="InterPro" id="IPR036236">
    <property type="entry name" value="Znf_C2H2_sf"/>
</dbReference>
<feature type="compositionally biased region" description="Polar residues" evidence="6">
    <location>
        <begin position="1052"/>
        <end position="1063"/>
    </location>
</feature>
<proteinExistence type="predicted"/>
<dbReference type="PANTHER" id="PTHR24379">
    <property type="entry name" value="KRAB AND ZINC FINGER DOMAIN-CONTAINING"/>
    <property type="match status" value="1"/>
</dbReference>
<dbReference type="CDD" id="cd15505">
    <property type="entry name" value="PHD_ING"/>
    <property type="match status" value="1"/>
</dbReference>
<sequence length="1230" mass="140142">MKMAMRNNLNSTFKTSSYKQVKRPNGKYGHMSLHSGISKCDICGQNLQRMRLFDHIRESHHQYICLVCKAKFKIHKDLICHIQDIHQLVASDKLNKSQDIFNDSVKKRYFAQPVFSSLLPIPPTTNSQFSCSSSEDDELYLDNIDVMDVVLGTKNCEERKNELEISNVIDDIIKYVIDDVKADDLFESTLQELSCSDISVTDEFDNKTLKKLSASEGDTYHYHSHHSMSQTNCDSNLSINVDCTESNDASFDKINTLSQSPITTDLISVQTLQNLEEEFKLGIKNMSTVLSEKSPWVNGPNAQQDINNSTQNDNLLVMALTLDHKLVDMKINVILKECIRTSCLTCVYCHNSTCIAVNGKQLALHMIEKHRFMTVKNESSEDVANILKSNLNVLENIYLNSENYDSTDELSHIPFNNTFYCFNCQFTSKQMKEVNSHKRSVHSRKTYDCIMCKITFSNYGELHCHLCPGVDLGIWQNLLFRCLFCGKGQIPSAFRCMVHLRKAHNACDYCLETFSNQQSLALHVNKHKMRHMCLKCNITYLSKKDIFEHMFWKHNRDSKECKSCLTKKWPYTYHFCVPPAMFTCDECRRTFSNALLLRVHERWHSGNIPYECSTCSNKFISKKLLKKHELIHKEIISPIKKKKKKKKKGFDYNLPPLNLSSDSDTEKTPRHKPEKYLNSPSPSGNYWDYVSKQKKELVHIALLDHDYTLLSTTSQSEVIKSPPYPDELAAIVNGSENILNNSLNISCQRSSCSSHCNSSSSSSSSCGSNCSCSSSCSSSCDSDKEEKKKPIIESPKKHKKKKKEKKIKVLSAKKIANFNLCALESDLESEFSNTDNEEYYDINPVPLHPEINNKETIHLKQEKLTENSLILPKVNSTLISCVTLPNDNSLKLSHQCTDIESQILKNSESIGLPNNKFKIADEYEMYSNNCSSNIDNISPTFNNFLLPTEDKECIDNNLNENSVAICNGNNNLHNIKDEFNLSLSQDQKVAHSYLTPPKTRKRVRSSSLTKRQTKHKKLKLKVSKEIPPLSKVVSSIPSPLSLNSSYSTCTPNLSRSLLSSNDTRQSKRQPKKRKFFGYESSDEEKLQNGDSSLLVQPLSLHVPSVTKKKQKRKPKSVSPLQLQHTTTKLTQSHQTRPIVDVRISKIVIPPDVADNTDSDSGNLVIELPKFVEQKAVQSTERLYCHCRCPYDEVSEMIACDNPNCRVEWFHFDCVGITVAPKGNWYCPDCR</sequence>
<dbReference type="GO" id="GO:0000981">
    <property type="term" value="F:DNA-binding transcription factor activity, RNA polymerase II-specific"/>
    <property type="evidence" value="ECO:0007669"/>
    <property type="project" value="TreeGrafter"/>
</dbReference>
<dbReference type="GO" id="GO:0005634">
    <property type="term" value="C:nucleus"/>
    <property type="evidence" value="ECO:0007669"/>
    <property type="project" value="TreeGrafter"/>
</dbReference>
<dbReference type="PROSITE" id="PS00028">
    <property type="entry name" value="ZINC_FINGER_C2H2_1"/>
    <property type="match status" value="5"/>
</dbReference>
<dbReference type="GO" id="GO:0008270">
    <property type="term" value="F:zinc ion binding"/>
    <property type="evidence" value="ECO:0007669"/>
    <property type="project" value="UniProtKB-KW"/>
</dbReference>
<dbReference type="PANTHER" id="PTHR24379:SF127">
    <property type="entry name" value="BLOODY FINGERS-RELATED"/>
    <property type="match status" value="1"/>
</dbReference>
<feature type="compositionally biased region" description="Low complexity" evidence="6">
    <location>
        <begin position="1116"/>
        <end position="1133"/>
    </location>
</feature>
<gene>
    <name evidence="9" type="primary">ZNF418</name>
    <name evidence="9" type="ORF">g.13124</name>
</gene>
<dbReference type="InterPro" id="IPR019787">
    <property type="entry name" value="Znf_PHD-finger"/>
</dbReference>
<reference evidence="9" key="1">
    <citation type="submission" date="2018-04" db="EMBL/GenBank/DDBJ databases">
        <title>Transcriptome of Schizaphis graminum biotype I.</title>
        <authorList>
            <person name="Scully E.D."/>
            <person name="Geib S.M."/>
            <person name="Palmer N.A."/>
            <person name="Koch K."/>
            <person name="Bradshaw J."/>
            <person name="Heng-Moss T."/>
            <person name="Sarath G."/>
        </authorList>
    </citation>
    <scope>NUCLEOTIDE SEQUENCE</scope>
</reference>
<dbReference type="PROSITE" id="PS50016">
    <property type="entry name" value="ZF_PHD_2"/>
    <property type="match status" value="1"/>
</dbReference>
<protein>
    <submittedName>
        <fullName evidence="9">Zinc finger protein</fullName>
    </submittedName>
</protein>
<organism evidence="9">
    <name type="scientific">Schizaphis graminum</name>
    <name type="common">Green bug aphid</name>
    <dbReference type="NCBI Taxonomy" id="13262"/>
    <lineage>
        <taxon>Eukaryota</taxon>
        <taxon>Metazoa</taxon>
        <taxon>Ecdysozoa</taxon>
        <taxon>Arthropoda</taxon>
        <taxon>Hexapoda</taxon>
        <taxon>Insecta</taxon>
        <taxon>Pterygota</taxon>
        <taxon>Neoptera</taxon>
        <taxon>Paraneoptera</taxon>
        <taxon>Hemiptera</taxon>
        <taxon>Sternorrhyncha</taxon>
        <taxon>Aphidomorpha</taxon>
        <taxon>Aphidoidea</taxon>
        <taxon>Aphididae</taxon>
        <taxon>Aphidini</taxon>
        <taxon>Schizaphis</taxon>
    </lineage>
</organism>
<dbReference type="GO" id="GO:0000977">
    <property type="term" value="F:RNA polymerase II transcription regulatory region sequence-specific DNA binding"/>
    <property type="evidence" value="ECO:0007669"/>
    <property type="project" value="TreeGrafter"/>
</dbReference>
<evidence type="ECO:0000313" key="9">
    <source>
        <dbReference type="EMBL" id="MBY28387.1"/>
    </source>
</evidence>
<keyword evidence="3 5" id="KW-0863">Zinc-finger</keyword>